<gene>
    <name evidence="4" type="ORF">H8710_11440</name>
</gene>
<dbReference type="SUPFAM" id="SSF53756">
    <property type="entry name" value="UDP-Glycosyltransferase/glycogen phosphorylase"/>
    <property type="match status" value="1"/>
</dbReference>
<evidence type="ECO:0000256" key="2">
    <source>
        <dbReference type="ARBA" id="ARBA00022679"/>
    </source>
</evidence>
<sequence>MSKDQNLLLVTEHYPCGAQESYLETEIEYLTRYYNVHVITTDTDRLMTRALPKEVTFSRPAEKTGGLKRLFYKIQCLLSHGYAEEKAQAKERGVWNKKYRKHTLSALVESKIMYDYVRTLEFFEQEKPLTIYSANLNNYVYGLCCLKEYCENGIKVVARCHNANMYNPQTHRRRDTLNYIVNHAIDGIYFTSERCRERYLQKFTTPDCDPNLFQLAPMGVRGQERGFVEPLEEYYIRIVSCSQIEDDKRLPLLVDALSQVEHGCIEWDHIGSGAKKNELIQYAKEKLGSKTGIRYKFFGKLSHDEIYELYRDTYVDAFISVSISESVPTAMMEAMANHIFVVATEVDGVRDVVNNQNGMLMPPDITAEQLKTVLEGLCRISKENIEKKSKAAYQYWQEHLNADINCDAFARQIASEPLESSKEGSTEDSFVQTGL</sequence>
<accession>A0A926E5K7</accession>
<keyword evidence="1" id="KW-0328">Glycosyltransferase</keyword>
<dbReference type="RefSeq" id="WP_249295862.1">
    <property type="nucleotide sequence ID" value="NZ_JACRSV010000004.1"/>
</dbReference>
<keyword evidence="2" id="KW-0808">Transferase</keyword>
<proteinExistence type="predicted"/>
<dbReference type="Proteomes" id="UP000610760">
    <property type="component" value="Unassembled WGS sequence"/>
</dbReference>
<dbReference type="PANTHER" id="PTHR12526">
    <property type="entry name" value="GLYCOSYLTRANSFERASE"/>
    <property type="match status" value="1"/>
</dbReference>
<dbReference type="GO" id="GO:0016757">
    <property type="term" value="F:glycosyltransferase activity"/>
    <property type="evidence" value="ECO:0007669"/>
    <property type="project" value="UniProtKB-KW"/>
</dbReference>
<reference evidence="4" key="1">
    <citation type="submission" date="2020-08" db="EMBL/GenBank/DDBJ databases">
        <title>Genome public.</title>
        <authorList>
            <person name="Liu C."/>
            <person name="Sun Q."/>
        </authorList>
    </citation>
    <scope>NUCLEOTIDE SEQUENCE</scope>
    <source>
        <strain evidence="4">NSJ-33</strain>
    </source>
</reference>
<dbReference type="Pfam" id="PF00534">
    <property type="entry name" value="Glycos_transf_1"/>
    <property type="match status" value="1"/>
</dbReference>
<dbReference type="EMBL" id="JACRSV010000004">
    <property type="protein sequence ID" value="MBC8560677.1"/>
    <property type="molecule type" value="Genomic_DNA"/>
</dbReference>
<keyword evidence="5" id="KW-1185">Reference proteome</keyword>
<evidence type="ECO:0000313" key="5">
    <source>
        <dbReference type="Proteomes" id="UP000610760"/>
    </source>
</evidence>
<evidence type="ECO:0000313" key="4">
    <source>
        <dbReference type="EMBL" id="MBC8560677.1"/>
    </source>
</evidence>
<protein>
    <submittedName>
        <fullName evidence="4">Glycosyltransferase</fullName>
    </submittedName>
</protein>
<dbReference type="PANTHER" id="PTHR12526:SF629">
    <property type="entry name" value="TEICHURONIC ACID BIOSYNTHESIS GLYCOSYLTRANSFERASE TUAH-RELATED"/>
    <property type="match status" value="1"/>
</dbReference>
<organism evidence="4 5">
    <name type="scientific">Fumia xinanensis</name>
    <dbReference type="NCBI Taxonomy" id="2763659"/>
    <lineage>
        <taxon>Bacteria</taxon>
        <taxon>Bacillati</taxon>
        <taxon>Bacillota</taxon>
        <taxon>Clostridia</taxon>
        <taxon>Eubacteriales</taxon>
        <taxon>Oscillospiraceae</taxon>
        <taxon>Fumia</taxon>
    </lineage>
</organism>
<feature type="domain" description="Glycosyl transferase family 1" evidence="3">
    <location>
        <begin position="233"/>
        <end position="379"/>
    </location>
</feature>
<evidence type="ECO:0000256" key="1">
    <source>
        <dbReference type="ARBA" id="ARBA00022676"/>
    </source>
</evidence>
<dbReference type="AlphaFoldDB" id="A0A926E5K7"/>
<evidence type="ECO:0000259" key="3">
    <source>
        <dbReference type="Pfam" id="PF00534"/>
    </source>
</evidence>
<name>A0A926E5K7_9FIRM</name>
<dbReference type="InterPro" id="IPR001296">
    <property type="entry name" value="Glyco_trans_1"/>
</dbReference>
<comment type="caution">
    <text evidence="4">The sequence shown here is derived from an EMBL/GenBank/DDBJ whole genome shotgun (WGS) entry which is preliminary data.</text>
</comment>
<dbReference type="Gene3D" id="3.40.50.2000">
    <property type="entry name" value="Glycogen Phosphorylase B"/>
    <property type="match status" value="2"/>
</dbReference>